<keyword evidence="1" id="KW-0812">Transmembrane</keyword>
<sequence>MLSTWLSLPFPFFFLHGKLRYKERKQLSTCQYGWALISTIGVIFFISSHLVFWSQPMGLAGRRYLPRFYLNISLRFISLFFSLWLDFILCYLLELCLVGLEINACRIG</sequence>
<dbReference type="Proteomes" id="UP000234585">
    <property type="component" value="Unassembled WGS sequence"/>
</dbReference>
<feature type="transmembrane region" description="Helical" evidence="1">
    <location>
        <begin position="72"/>
        <end position="93"/>
    </location>
</feature>
<keyword evidence="1" id="KW-0472">Membrane</keyword>
<keyword evidence="1" id="KW-1133">Transmembrane helix</keyword>
<organism evidence="2 3">
    <name type="scientific">Aspergillus candidus</name>
    <dbReference type="NCBI Taxonomy" id="41067"/>
    <lineage>
        <taxon>Eukaryota</taxon>
        <taxon>Fungi</taxon>
        <taxon>Dikarya</taxon>
        <taxon>Ascomycota</taxon>
        <taxon>Pezizomycotina</taxon>
        <taxon>Eurotiomycetes</taxon>
        <taxon>Eurotiomycetidae</taxon>
        <taxon>Eurotiales</taxon>
        <taxon>Aspergillaceae</taxon>
        <taxon>Aspergillus</taxon>
        <taxon>Aspergillus subgen. Circumdati</taxon>
    </lineage>
</organism>
<reference evidence="2 3" key="1">
    <citation type="submission" date="2017-12" db="EMBL/GenBank/DDBJ databases">
        <authorList>
            <consortium name="DOE Joint Genome Institute"/>
            <person name="Haridas S."/>
            <person name="Kjaerbolling I."/>
            <person name="Vesth T.C."/>
            <person name="Frisvad J.C."/>
            <person name="Nybo J.L."/>
            <person name="Theobald S."/>
            <person name="Kuo A."/>
            <person name="Bowyer P."/>
            <person name="Matsuda Y."/>
            <person name="Mondo S."/>
            <person name="Lyhne E.K."/>
            <person name="Kogle M.E."/>
            <person name="Clum A."/>
            <person name="Lipzen A."/>
            <person name="Salamov A."/>
            <person name="Ngan C.Y."/>
            <person name="Daum C."/>
            <person name="Chiniquy J."/>
            <person name="Barry K."/>
            <person name="LaButti K."/>
            <person name="Simmons B.A."/>
            <person name="Magnuson J.K."/>
            <person name="Mortensen U.H."/>
            <person name="Larsen T.O."/>
            <person name="Grigoriev I.V."/>
            <person name="Baker S.E."/>
            <person name="Andersen M.R."/>
            <person name="Nordberg H.P."/>
            <person name="Cantor M.N."/>
            <person name="Hua S.X."/>
        </authorList>
    </citation>
    <scope>NUCLEOTIDE SEQUENCE [LARGE SCALE GENOMIC DNA]</scope>
    <source>
        <strain evidence="2 3">CBS 102.13</strain>
    </source>
</reference>
<evidence type="ECO:0000256" key="1">
    <source>
        <dbReference type="SAM" id="Phobius"/>
    </source>
</evidence>
<proteinExistence type="predicted"/>
<dbReference type="AlphaFoldDB" id="A0A2I2FN31"/>
<evidence type="ECO:0000313" key="3">
    <source>
        <dbReference type="Proteomes" id="UP000234585"/>
    </source>
</evidence>
<dbReference type="RefSeq" id="XP_024676036.1">
    <property type="nucleotide sequence ID" value="XM_024819041.1"/>
</dbReference>
<name>A0A2I2FN31_ASPCN</name>
<dbReference type="GeneID" id="36526201"/>
<accession>A0A2I2FN31</accession>
<gene>
    <name evidence="2" type="ORF">BDW47DRAFT_43920</name>
</gene>
<protein>
    <submittedName>
        <fullName evidence="2">Uncharacterized protein</fullName>
    </submittedName>
</protein>
<dbReference type="EMBL" id="KZ559119">
    <property type="protein sequence ID" value="PLB42024.1"/>
    <property type="molecule type" value="Genomic_DNA"/>
</dbReference>
<keyword evidence="3" id="KW-1185">Reference proteome</keyword>
<feature type="transmembrane region" description="Helical" evidence="1">
    <location>
        <begin position="32"/>
        <end position="52"/>
    </location>
</feature>
<evidence type="ECO:0000313" key="2">
    <source>
        <dbReference type="EMBL" id="PLB42024.1"/>
    </source>
</evidence>